<feature type="transmembrane region" description="Helical" evidence="1">
    <location>
        <begin position="12"/>
        <end position="30"/>
    </location>
</feature>
<proteinExistence type="predicted"/>
<keyword evidence="1" id="KW-1133">Transmembrane helix</keyword>
<dbReference type="InterPro" id="IPR010982">
    <property type="entry name" value="Lambda_DNA-bd_dom_sf"/>
</dbReference>
<reference evidence="3 4" key="1">
    <citation type="submission" date="2015-01" db="EMBL/GenBank/DDBJ databases">
        <title>Genome Sequencing of Rickettsiales /home/snadendla/prok_pipe/test/illegal_ec_num.txt.</title>
        <authorList>
            <person name="Daugherty S.C."/>
            <person name="Su Q."/>
            <person name="Abolude K."/>
            <person name="Beier-Sexton M."/>
            <person name="Carlyon J.A."/>
            <person name="Carter R."/>
            <person name="Day N.P."/>
            <person name="Dumler S.J."/>
            <person name="Dyachenko V."/>
            <person name="Godinez A."/>
            <person name="Kurtti T.J."/>
            <person name="Lichay M."/>
            <person name="Mullins K.E."/>
            <person name="Ott S."/>
            <person name="Pappas-Brown V."/>
            <person name="Paris D.H."/>
            <person name="Patel P."/>
            <person name="Richards A.L."/>
            <person name="Sadzewicz L."/>
            <person name="Sears K."/>
            <person name="Seidman D."/>
            <person name="Sengamalay N."/>
            <person name="Stenos J."/>
            <person name="Tallon L.J."/>
            <person name="Vincent G."/>
            <person name="Fraser C.M."/>
            <person name="Munderloh U."/>
            <person name="Dunning-Hotopp J.C."/>
        </authorList>
    </citation>
    <scope>NUCLEOTIDE SEQUENCE [LARGE SCALE GENOMIC DNA]</scope>
    <source>
        <strain evidence="3 4">T170-B</strain>
    </source>
</reference>
<dbReference type="Gene3D" id="1.10.260.40">
    <property type="entry name" value="lambda repressor-like DNA-binding domains"/>
    <property type="match status" value="1"/>
</dbReference>
<evidence type="ECO:0000313" key="3">
    <source>
        <dbReference type="EMBL" id="KJW03733.1"/>
    </source>
</evidence>
<dbReference type="Proteomes" id="UP000033736">
    <property type="component" value="Unassembled WGS sequence"/>
</dbReference>
<comment type="caution">
    <text evidence="3">The sequence shown here is derived from an EMBL/GenBank/DDBJ whole genome shotgun (WGS) entry which is preliminary data.</text>
</comment>
<dbReference type="AlphaFoldDB" id="A0A0F3RBT6"/>
<name>A0A0F3RBT6_9RICK</name>
<dbReference type="EMBL" id="LAOQ01000015">
    <property type="protein sequence ID" value="KJW03733.1"/>
    <property type="molecule type" value="Genomic_DNA"/>
</dbReference>
<organism evidence="3 4">
    <name type="scientific">Rickettsia argasii T170-B</name>
    <dbReference type="NCBI Taxonomy" id="1268837"/>
    <lineage>
        <taxon>Bacteria</taxon>
        <taxon>Pseudomonadati</taxon>
        <taxon>Pseudomonadota</taxon>
        <taxon>Alphaproteobacteria</taxon>
        <taxon>Rickettsiales</taxon>
        <taxon>Rickettsiaceae</taxon>
        <taxon>Rickettsieae</taxon>
        <taxon>Rickettsia</taxon>
        <taxon>spotted fever group</taxon>
    </lineage>
</organism>
<sequence>MLLHIQLLFSGISYFFGYILIVIKLGHFMLTGFQFRAAKSLLEYTFRDIANVIGIHETTLVRFANTQNLQYIRGVSHNIIMIKDFFEQKNILFPKEHTISLKRDDAFLQSNNTNLTRFQLKASRIASGLTQDELSHYTKLSSSSISLLEHKNNMEYIESSKIQIPVLRRFFEHLGITFPDDLTVTLIKDPKILVKKKQK</sequence>
<evidence type="ECO:0000313" key="4">
    <source>
        <dbReference type="Proteomes" id="UP000033736"/>
    </source>
</evidence>
<evidence type="ECO:0000259" key="2">
    <source>
        <dbReference type="PROSITE" id="PS50943"/>
    </source>
</evidence>
<dbReference type="PROSITE" id="PS50943">
    <property type="entry name" value="HTH_CROC1"/>
    <property type="match status" value="1"/>
</dbReference>
<dbReference type="PATRIC" id="fig|1268837.3.peg.590"/>
<protein>
    <recommendedName>
        <fullName evidence="2">HTH cro/C1-type domain-containing protein</fullName>
    </recommendedName>
</protein>
<evidence type="ECO:0000256" key="1">
    <source>
        <dbReference type="SAM" id="Phobius"/>
    </source>
</evidence>
<accession>A0A0F3RBT6</accession>
<dbReference type="InterPro" id="IPR001387">
    <property type="entry name" value="Cro/C1-type_HTH"/>
</dbReference>
<gene>
    <name evidence="3" type="ORF">RAT170B_1675</name>
</gene>
<dbReference type="SUPFAM" id="SSF47413">
    <property type="entry name" value="lambda repressor-like DNA-binding domains"/>
    <property type="match status" value="1"/>
</dbReference>
<keyword evidence="1" id="KW-0472">Membrane</keyword>
<dbReference type="GO" id="GO:0003677">
    <property type="term" value="F:DNA binding"/>
    <property type="evidence" value="ECO:0007669"/>
    <property type="project" value="InterPro"/>
</dbReference>
<feature type="domain" description="HTH cro/C1-type" evidence="2">
    <location>
        <begin position="120"/>
        <end position="182"/>
    </location>
</feature>
<keyword evidence="1" id="KW-0812">Transmembrane</keyword>
<keyword evidence="4" id="KW-1185">Reference proteome</keyword>